<dbReference type="SMART" id="SM00382">
    <property type="entry name" value="AAA"/>
    <property type="match status" value="1"/>
</dbReference>
<feature type="domain" description="ABC transporter" evidence="8">
    <location>
        <begin position="334"/>
        <end position="568"/>
    </location>
</feature>
<dbReference type="CDD" id="cd07346">
    <property type="entry name" value="ABC_6TM_exporters"/>
    <property type="match status" value="1"/>
</dbReference>
<feature type="domain" description="ABC transmembrane type-1" evidence="9">
    <location>
        <begin position="22"/>
        <end position="304"/>
    </location>
</feature>
<dbReference type="Gene3D" id="1.20.1560.10">
    <property type="entry name" value="ABC transporter type 1, transmembrane domain"/>
    <property type="match status" value="1"/>
</dbReference>
<evidence type="ECO:0000256" key="6">
    <source>
        <dbReference type="ARBA" id="ARBA00023136"/>
    </source>
</evidence>
<evidence type="ECO:0000256" key="1">
    <source>
        <dbReference type="ARBA" id="ARBA00004651"/>
    </source>
</evidence>
<dbReference type="PROSITE" id="PS50893">
    <property type="entry name" value="ABC_TRANSPORTER_2"/>
    <property type="match status" value="1"/>
</dbReference>
<feature type="transmembrane region" description="Helical" evidence="7">
    <location>
        <begin position="139"/>
        <end position="157"/>
    </location>
</feature>
<dbReference type="InterPro" id="IPR003593">
    <property type="entry name" value="AAA+_ATPase"/>
</dbReference>
<dbReference type="Pfam" id="PF00664">
    <property type="entry name" value="ABC_membrane"/>
    <property type="match status" value="1"/>
</dbReference>
<dbReference type="PROSITE" id="PS50929">
    <property type="entry name" value="ABC_TM1F"/>
    <property type="match status" value="1"/>
</dbReference>
<dbReference type="GO" id="GO:0034040">
    <property type="term" value="F:ATPase-coupled lipid transmembrane transporter activity"/>
    <property type="evidence" value="ECO:0007669"/>
    <property type="project" value="TreeGrafter"/>
</dbReference>
<evidence type="ECO:0000313" key="11">
    <source>
        <dbReference type="Proteomes" id="UP000189857"/>
    </source>
</evidence>
<dbReference type="InterPro" id="IPR027417">
    <property type="entry name" value="P-loop_NTPase"/>
</dbReference>
<evidence type="ECO:0000256" key="4">
    <source>
        <dbReference type="ARBA" id="ARBA00022840"/>
    </source>
</evidence>
<feature type="transmembrane region" description="Helical" evidence="7">
    <location>
        <begin position="163"/>
        <end position="182"/>
    </location>
</feature>
<reference evidence="10 11" key="1">
    <citation type="submission" date="2017-02" db="EMBL/GenBank/DDBJ databases">
        <authorList>
            <person name="Peterson S.W."/>
        </authorList>
    </citation>
    <scope>NUCLEOTIDE SEQUENCE [LARGE SCALE GENOMIC DNA]</scope>
    <source>
        <strain evidence="10 11">ATCC 17233</strain>
    </source>
</reference>
<evidence type="ECO:0000259" key="9">
    <source>
        <dbReference type="PROSITE" id="PS50929"/>
    </source>
</evidence>
<dbReference type="InterPro" id="IPR017871">
    <property type="entry name" value="ABC_transporter-like_CS"/>
</dbReference>
<name>A0A1T4KNW9_9FIRM</name>
<dbReference type="PROSITE" id="PS00211">
    <property type="entry name" value="ABC_TRANSPORTER_1"/>
    <property type="match status" value="1"/>
</dbReference>
<keyword evidence="2 7" id="KW-0812">Transmembrane</keyword>
<dbReference type="GO" id="GO:0005886">
    <property type="term" value="C:plasma membrane"/>
    <property type="evidence" value="ECO:0007669"/>
    <property type="project" value="UniProtKB-SubCell"/>
</dbReference>
<keyword evidence="5 7" id="KW-1133">Transmembrane helix</keyword>
<dbReference type="GO" id="GO:0016887">
    <property type="term" value="F:ATP hydrolysis activity"/>
    <property type="evidence" value="ECO:0007669"/>
    <property type="project" value="InterPro"/>
</dbReference>
<keyword evidence="6 7" id="KW-0472">Membrane</keyword>
<sequence>MINKLKHKYALSTQGAKDMIKACISVTVTNITMMMPAGILYSLIKDLLDNTLTRGKIPFYAIGSAVVLILIALTNFIQYNTTFLTTYRESGVRRTTIAEKLRKLPLSYFGKKNITDLTTNIMGDCALLETASSHWIPELIGGVISVCIVGTSLFFAFDFRMVLASFWVIPVAFIIIISCSGLEKKAVRKNAAVILDMNDGIQECLESMRDLRANNAEDRYMEELDGKIKHVEKMALFTELKMAIFVNSASIILKLGIGTTAVVGGSLFAKGEISLLTFFMFLMLVARLYDPMQISLQNFAAIISCDIQSERLDEILSTKIQTGTEDLNNKSYDIVFDHVAFSYSDDARVLKDVSFRAKQGQVTALIGPSGGGKTTISRLAARFWDINDGRITLGGKDISKIEPETLLKNYSIVFQDVTLFNNSVMENIRIGKEGATDEEVIRAAKLANCEQFIEQLPDKYNTFIGENGSELSGGERQRISIARAFLKDAPVILLDEATASLDAENETVIQEALSRLIKNKTVLIIAHRMRTIANADHIVVLKNGVVAEQGSPKFLDGYDSIYKNMKKQQMISENWRM</sequence>
<dbReference type="Pfam" id="PF00005">
    <property type="entry name" value="ABC_tran"/>
    <property type="match status" value="1"/>
</dbReference>
<evidence type="ECO:0000259" key="8">
    <source>
        <dbReference type="PROSITE" id="PS50893"/>
    </source>
</evidence>
<evidence type="ECO:0000313" key="10">
    <source>
        <dbReference type="EMBL" id="SJZ44058.1"/>
    </source>
</evidence>
<comment type="subcellular location">
    <subcellularLocation>
        <location evidence="1">Cell membrane</location>
        <topology evidence="1">Multi-pass membrane protein</topology>
    </subcellularLocation>
</comment>
<feature type="transmembrane region" description="Helical" evidence="7">
    <location>
        <begin position="20"/>
        <end position="44"/>
    </location>
</feature>
<dbReference type="SUPFAM" id="SSF52540">
    <property type="entry name" value="P-loop containing nucleoside triphosphate hydrolases"/>
    <property type="match status" value="1"/>
</dbReference>
<dbReference type="InterPro" id="IPR011527">
    <property type="entry name" value="ABC1_TM_dom"/>
</dbReference>
<evidence type="ECO:0000256" key="2">
    <source>
        <dbReference type="ARBA" id="ARBA00022692"/>
    </source>
</evidence>
<proteinExistence type="predicted"/>
<dbReference type="AlphaFoldDB" id="A0A1T4KNW9"/>
<dbReference type="RefSeq" id="WP_078786154.1">
    <property type="nucleotide sequence ID" value="NZ_FMTO01000003.1"/>
</dbReference>
<dbReference type="InterPro" id="IPR036640">
    <property type="entry name" value="ABC1_TM_sf"/>
</dbReference>
<keyword evidence="3" id="KW-0547">Nucleotide-binding</keyword>
<dbReference type="GO" id="GO:0005524">
    <property type="term" value="F:ATP binding"/>
    <property type="evidence" value="ECO:0007669"/>
    <property type="project" value="UniProtKB-KW"/>
</dbReference>
<evidence type="ECO:0000256" key="3">
    <source>
        <dbReference type="ARBA" id="ARBA00022741"/>
    </source>
</evidence>
<organism evidence="10 11">
    <name type="scientific">Eubacterium ruminantium</name>
    <dbReference type="NCBI Taxonomy" id="42322"/>
    <lineage>
        <taxon>Bacteria</taxon>
        <taxon>Bacillati</taxon>
        <taxon>Bacillota</taxon>
        <taxon>Clostridia</taxon>
        <taxon>Eubacteriales</taxon>
        <taxon>Eubacteriaceae</taxon>
        <taxon>Eubacterium</taxon>
    </lineage>
</organism>
<feature type="transmembrane region" description="Helical" evidence="7">
    <location>
        <begin position="59"/>
        <end position="77"/>
    </location>
</feature>
<dbReference type="Gene3D" id="3.40.50.300">
    <property type="entry name" value="P-loop containing nucleotide triphosphate hydrolases"/>
    <property type="match status" value="1"/>
</dbReference>
<dbReference type="InterPro" id="IPR039421">
    <property type="entry name" value="Type_1_exporter"/>
</dbReference>
<keyword evidence="11" id="KW-1185">Reference proteome</keyword>
<evidence type="ECO:0000256" key="7">
    <source>
        <dbReference type="SAM" id="Phobius"/>
    </source>
</evidence>
<feature type="transmembrane region" description="Helical" evidence="7">
    <location>
        <begin position="243"/>
        <end position="267"/>
    </location>
</feature>
<dbReference type="GO" id="GO:0140359">
    <property type="term" value="F:ABC-type transporter activity"/>
    <property type="evidence" value="ECO:0007669"/>
    <property type="project" value="InterPro"/>
</dbReference>
<dbReference type="OrthoDB" id="9762778at2"/>
<dbReference type="InterPro" id="IPR003439">
    <property type="entry name" value="ABC_transporter-like_ATP-bd"/>
</dbReference>
<gene>
    <name evidence="10" type="ORF">SAMN02745110_00489</name>
</gene>
<evidence type="ECO:0000256" key="5">
    <source>
        <dbReference type="ARBA" id="ARBA00022989"/>
    </source>
</evidence>
<dbReference type="EMBL" id="FUXA01000004">
    <property type="protein sequence ID" value="SJZ44058.1"/>
    <property type="molecule type" value="Genomic_DNA"/>
</dbReference>
<dbReference type="SUPFAM" id="SSF90123">
    <property type="entry name" value="ABC transporter transmembrane region"/>
    <property type="match status" value="1"/>
</dbReference>
<accession>A0A1T4KNW9</accession>
<dbReference type="Proteomes" id="UP000189857">
    <property type="component" value="Unassembled WGS sequence"/>
</dbReference>
<dbReference type="PANTHER" id="PTHR24221:SF397">
    <property type="entry name" value="ABC TRANSPORTER, ATP-BINDING TRANSMEMBRANE PROTEIN"/>
    <property type="match status" value="1"/>
</dbReference>
<keyword evidence="4 10" id="KW-0067">ATP-binding</keyword>
<dbReference type="FunFam" id="3.40.50.300:FF:001443">
    <property type="entry name" value="ABC transporter, ATP-binding protein"/>
    <property type="match status" value="1"/>
</dbReference>
<protein>
    <submittedName>
        <fullName evidence="10">ATP-binding cassette, subfamily B</fullName>
    </submittedName>
</protein>
<dbReference type="PANTHER" id="PTHR24221">
    <property type="entry name" value="ATP-BINDING CASSETTE SUB-FAMILY B"/>
    <property type="match status" value="1"/>
</dbReference>